<evidence type="ECO:0000313" key="3">
    <source>
        <dbReference type="Proteomes" id="UP001497457"/>
    </source>
</evidence>
<accession>A0ABC8ZBB1</accession>
<dbReference type="Proteomes" id="UP001497457">
    <property type="component" value="Chromosome 18b"/>
</dbReference>
<keyword evidence="1" id="KW-0812">Transmembrane</keyword>
<organism evidence="2 3">
    <name type="scientific">Urochloa decumbens</name>
    <dbReference type="NCBI Taxonomy" id="240449"/>
    <lineage>
        <taxon>Eukaryota</taxon>
        <taxon>Viridiplantae</taxon>
        <taxon>Streptophyta</taxon>
        <taxon>Embryophyta</taxon>
        <taxon>Tracheophyta</taxon>
        <taxon>Spermatophyta</taxon>
        <taxon>Magnoliopsida</taxon>
        <taxon>Liliopsida</taxon>
        <taxon>Poales</taxon>
        <taxon>Poaceae</taxon>
        <taxon>PACMAD clade</taxon>
        <taxon>Panicoideae</taxon>
        <taxon>Panicodae</taxon>
        <taxon>Paniceae</taxon>
        <taxon>Melinidinae</taxon>
        <taxon>Urochloa</taxon>
    </lineage>
</organism>
<dbReference type="AlphaFoldDB" id="A0ABC8ZBB1"/>
<protein>
    <submittedName>
        <fullName evidence="2">Uncharacterized protein</fullName>
    </submittedName>
</protein>
<name>A0ABC8ZBB1_9POAL</name>
<feature type="transmembrane region" description="Helical" evidence="1">
    <location>
        <begin position="170"/>
        <end position="196"/>
    </location>
</feature>
<sequence length="347" mass="36341">MDQDLRHCLIANPDKVSAFFPAMAAAKTPTPSKPSFFKLLKAGALLPARNRSLFAAVFALAVAYNSLALLVNNLTVKPAADKLLLDAMAFSNNDVTDPTTLSPDDYAQLIKDAWGLARAGAACLLLDATAGSAVWVIALLAAVATCAGETPLSLAALLGSKDKEGLEGLALTMAFVYALQTAYFAVLLAAMAAILANLSSKEPVLLLLLRFYAYSTAASFAYFTFLCALGVVVAAAEPGRRGAGAVARAWRLLKVKGRKRRAALLVAVVVAFAAACSRAHTLAMARALGSPASELLLGFLYAAAVAGVSLFAACAITAFYYECREDDDDVAANTEFVKLATEEMIDV</sequence>
<reference evidence="3" key="1">
    <citation type="submission" date="2024-06" db="EMBL/GenBank/DDBJ databases">
        <authorList>
            <person name="Ryan C."/>
        </authorList>
    </citation>
    <scope>NUCLEOTIDE SEQUENCE [LARGE SCALE GENOMIC DNA]</scope>
</reference>
<feature type="transmembrane region" description="Helical" evidence="1">
    <location>
        <begin position="134"/>
        <end position="158"/>
    </location>
</feature>
<feature type="transmembrane region" description="Helical" evidence="1">
    <location>
        <begin position="53"/>
        <end position="71"/>
    </location>
</feature>
<keyword evidence="1" id="KW-1133">Transmembrane helix</keyword>
<feature type="transmembrane region" description="Helical" evidence="1">
    <location>
        <begin position="262"/>
        <end position="283"/>
    </location>
</feature>
<gene>
    <name evidence="2" type="ORF">URODEC1_LOCUS42548</name>
</gene>
<feature type="transmembrane region" description="Helical" evidence="1">
    <location>
        <begin position="211"/>
        <end position="236"/>
    </location>
</feature>
<dbReference type="EMBL" id="OZ075128">
    <property type="protein sequence ID" value="CAL4957426.1"/>
    <property type="molecule type" value="Genomic_DNA"/>
</dbReference>
<evidence type="ECO:0000313" key="2">
    <source>
        <dbReference type="EMBL" id="CAL4957426.1"/>
    </source>
</evidence>
<dbReference type="PANTHER" id="PTHR34483">
    <property type="entry name" value="OS09G0129800 PROTEIN"/>
    <property type="match status" value="1"/>
</dbReference>
<keyword evidence="3" id="KW-1185">Reference proteome</keyword>
<evidence type="ECO:0000256" key="1">
    <source>
        <dbReference type="SAM" id="Phobius"/>
    </source>
</evidence>
<dbReference type="PANTHER" id="PTHR34483:SF5">
    <property type="entry name" value="TRANSMEMBRANE PROTEIN"/>
    <property type="match status" value="1"/>
</dbReference>
<proteinExistence type="predicted"/>
<feature type="transmembrane region" description="Helical" evidence="1">
    <location>
        <begin position="295"/>
        <end position="321"/>
    </location>
</feature>
<reference evidence="2 3" key="2">
    <citation type="submission" date="2024-10" db="EMBL/GenBank/DDBJ databases">
        <authorList>
            <person name="Ryan C."/>
        </authorList>
    </citation>
    <scope>NUCLEOTIDE SEQUENCE [LARGE SCALE GENOMIC DNA]</scope>
</reference>
<keyword evidence="1" id="KW-0472">Membrane</keyword>